<reference evidence="8" key="1">
    <citation type="submission" date="2018-04" db="EMBL/GenBank/DDBJ databases">
        <title>Transcriptome assembly of Sipha flava.</title>
        <authorList>
            <person name="Scully E.D."/>
            <person name="Geib S.M."/>
            <person name="Palmer N.A."/>
            <person name="Koch K."/>
            <person name="Bradshaw J."/>
            <person name="Heng-Moss T."/>
            <person name="Sarath G."/>
        </authorList>
    </citation>
    <scope>NUCLEOTIDE SEQUENCE</scope>
</reference>
<dbReference type="GO" id="GO:0031120">
    <property type="term" value="P:snRNA pseudouridine synthesis"/>
    <property type="evidence" value="ECO:0007669"/>
    <property type="project" value="UniProtKB-UniRule"/>
</dbReference>
<evidence type="ECO:0000256" key="6">
    <source>
        <dbReference type="RuleBase" id="RU366039"/>
    </source>
</evidence>
<feature type="domain" description="Ribosomal protein eL8/eL30/eS12/Gadd45" evidence="7">
    <location>
        <begin position="42"/>
        <end position="135"/>
    </location>
</feature>
<evidence type="ECO:0000256" key="3">
    <source>
        <dbReference type="ARBA" id="ARBA00022884"/>
    </source>
</evidence>
<evidence type="ECO:0000256" key="5">
    <source>
        <dbReference type="ARBA" id="ARBA00023274"/>
    </source>
</evidence>
<keyword evidence="9" id="KW-1185">Reference proteome</keyword>
<accession>A0A2S2Q7N5</accession>
<dbReference type="Pfam" id="PF01248">
    <property type="entry name" value="Ribosomal_L7Ae"/>
    <property type="match status" value="1"/>
</dbReference>
<dbReference type="GO" id="GO:0031429">
    <property type="term" value="C:box H/ACA snoRNP complex"/>
    <property type="evidence" value="ECO:0007669"/>
    <property type="project" value="UniProtKB-UniRule"/>
</dbReference>
<keyword evidence="5 6" id="KW-0687">Ribonucleoprotein</keyword>
<comment type="function">
    <text evidence="6">Required for ribosome biogenesis. Part of a complex which catalyzes pseudouridylation of rRNA. This involves the isomerization of uridine such that the ribose is subsequently attached to C5, instead of the normal N1. Pseudouridine ('psi') residues may serve to stabilize the conformation of rRNAs.</text>
</comment>
<dbReference type="PRINTS" id="PR00883">
    <property type="entry name" value="NUCLEARHMG"/>
</dbReference>
<dbReference type="InterPro" id="IPR029064">
    <property type="entry name" value="Ribosomal_eL30-like_sf"/>
</dbReference>
<protein>
    <recommendedName>
        <fullName evidence="6">H/ACA ribonucleoprotein complex subunit 2</fullName>
    </recommendedName>
    <alternativeName>
        <fullName evidence="6">Nucleolar protein family A member 2</fullName>
    </alternativeName>
</protein>
<evidence type="ECO:0000259" key="7">
    <source>
        <dbReference type="Pfam" id="PF01248"/>
    </source>
</evidence>
<dbReference type="SUPFAM" id="SSF55315">
    <property type="entry name" value="L30e-like"/>
    <property type="match status" value="1"/>
</dbReference>
<dbReference type="RefSeq" id="XP_025412081.1">
    <property type="nucleotide sequence ID" value="XM_025556296.1"/>
</dbReference>
<dbReference type="GO" id="GO:0000398">
    <property type="term" value="P:mRNA splicing, via spliceosome"/>
    <property type="evidence" value="ECO:0007669"/>
    <property type="project" value="UniProtKB-UniRule"/>
</dbReference>
<dbReference type="RefSeq" id="XP_025412082.1">
    <property type="nucleotide sequence ID" value="XM_025556297.1"/>
</dbReference>
<evidence type="ECO:0000313" key="8">
    <source>
        <dbReference type="EMBL" id="MBY73739.1"/>
    </source>
</evidence>
<sequence>MTEDKILKESTTTAAEKVPYSTRIKFLNEIAKPLASKALTKKLYKLVKKAHKEKTYLRVGLKEVQRRIRRGETGIVVFAGDVSPIDIMSHLPGVCETKNLPYCYVPSREDLGSAMGVKRSAVVVLIKKFESYADLFDECLSEVKALPYDF</sequence>
<evidence type="ECO:0000256" key="4">
    <source>
        <dbReference type="ARBA" id="ARBA00023242"/>
    </source>
</evidence>
<organism evidence="8">
    <name type="scientific">Sipha flava</name>
    <name type="common">yellow sugarcane aphid</name>
    <dbReference type="NCBI Taxonomy" id="143950"/>
    <lineage>
        <taxon>Eukaryota</taxon>
        <taxon>Metazoa</taxon>
        <taxon>Ecdysozoa</taxon>
        <taxon>Arthropoda</taxon>
        <taxon>Hexapoda</taxon>
        <taxon>Insecta</taxon>
        <taxon>Pterygota</taxon>
        <taxon>Neoptera</taxon>
        <taxon>Paraneoptera</taxon>
        <taxon>Hemiptera</taxon>
        <taxon>Sternorrhyncha</taxon>
        <taxon>Aphidomorpha</taxon>
        <taxon>Aphidoidea</taxon>
        <taxon>Aphididae</taxon>
        <taxon>Sipha</taxon>
    </lineage>
</organism>
<dbReference type="OrthoDB" id="5364946at2759"/>
<dbReference type="InterPro" id="IPR004038">
    <property type="entry name" value="Ribosomal_eL8/eL30/eS12/Gad45"/>
</dbReference>
<comment type="subcellular location">
    <subcellularLocation>
        <location evidence="1 6">Nucleus</location>
        <location evidence="1 6">Nucleolus</location>
    </subcellularLocation>
</comment>
<comment type="similarity">
    <text evidence="2 6">Belongs to the eukaryotic ribosomal protein eL8 family.</text>
</comment>
<evidence type="ECO:0000256" key="2">
    <source>
        <dbReference type="ARBA" id="ARBA00007337"/>
    </source>
</evidence>
<dbReference type="InterPro" id="IPR050257">
    <property type="entry name" value="eL8/uL1-like"/>
</dbReference>
<gene>
    <name evidence="8" type="primary">NHP2</name>
    <name evidence="10 11" type="synonym">LOC112684664</name>
    <name evidence="8" type="ORF">g.170231</name>
</gene>
<dbReference type="InterPro" id="IPR018492">
    <property type="entry name" value="Ribosomal_eL8/Nhp2"/>
</dbReference>
<dbReference type="PANTHER" id="PTHR23105">
    <property type="entry name" value="RIBOSOMAL PROTEIN L7AE FAMILY MEMBER"/>
    <property type="match status" value="1"/>
</dbReference>
<evidence type="ECO:0000313" key="11">
    <source>
        <dbReference type="RefSeq" id="XP_025412082.1"/>
    </source>
</evidence>
<keyword evidence="3 6" id="KW-0694">RNA-binding</keyword>
<dbReference type="EMBL" id="GGMS01004536">
    <property type="protein sequence ID" value="MBY73739.1"/>
    <property type="molecule type" value="Transcribed_RNA"/>
</dbReference>
<dbReference type="Gene3D" id="3.30.1330.30">
    <property type="match status" value="1"/>
</dbReference>
<comment type="function">
    <text evidence="6">Common component of the spliceosome and rRNA processing machinery.</text>
</comment>
<dbReference type="AlphaFoldDB" id="A0A2S2Q7N5"/>
<reference evidence="10 11" key="2">
    <citation type="submission" date="2025-04" db="UniProtKB">
        <authorList>
            <consortium name="RefSeq"/>
        </authorList>
    </citation>
    <scope>IDENTIFICATION</scope>
    <source>
        <tissue evidence="10 11">Whole body</tissue>
    </source>
</reference>
<dbReference type="GO" id="GO:0003723">
    <property type="term" value="F:RNA binding"/>
    <property type="evidence" value="ECO:0007669"/>
    <property type="project" value="UniProtKB-UniRule"/>
</dbReference>
<dbReference type="PRINTS" id="PR00881">
    <property type="entry name" value="L7ARS6FAMILY"/>
</dbReference>
<keyword evidence="4 6" id="KW-0539">Nucleus</keyword>
<proteinExistence type="inferred from homology"/>
<evidence type="ECO:0000313" key="9">
    <source>
        <dbReference type="Proteomes" id="UP000694846"/>
    </source>
</evidence>
<evidence type="ECO:0000256" key="1">
    <source>
        <dbReference type="ARBA" id="ARBA00004604"/>
    </source>
</evidence>
<name>A0A2S2Q7N5_9HEMI</name>
<evidence type="ECO:0000313" key="10">
    <source>
        <dbReference type="RefSeq" id="XP_025412081.1"/>
    </source>
</evidence>
<dbReference type="InterPro" id="IPR002415">
    <property type="entry name" value="H/ACA_rnp_Nhp2-like"/>
</dbReference>
<dbReference type="Proteomes" id="UP000694846">
    <property type="component" value="Unplaced"/>
</dbReference>